<sequence length="637" mass="73448">MAAKLANIYEALLRKYGQKYTITYKMPPTYINNIIGVDENQEKILLFYIEERCNPKVADSVSPSKINIKKNKKTDLNLTGSPLQDDCEVDTIDDDVDIPMNLICAKPWKLDEEWHKGITLENARGIICSPSFQLCPAARQSVGSVWFLCLPHDVKKTLLLQYEFTSKGNFSRGIVHYIGLISAKAITTQSLLKNHFFAVGVERTCIETHIENIYQIKNNITIRCSWSTVSPLPPLIDLSTCDVILNQTFRADSCHPLTEDFFNQLLILISIREDILSFKKSQDSDIIREPVYRCGIGIEISEIRETINKAMLEMAEFLPTHCTDSDIEDVIQSAKLRRLNDLTDNLWEILKRCSSYKDLKLAFNVLFQSAARSNIVNTPANKNRLAEIITEISNRRLAIPCLSGSEPLELLLEIGLEKLYKDYEYIFVESKICSSNDLRNKWARKDHKEDEAAILNVRKSLRNAVFQPENAAVRKTLLQNDRKASNDQDDLVGLKNSNFDEIESAKTLEKLFQIHCTLEHVIMIHINLNLSNAYYEIFDQLLRRAPRTIDQIHDRSIDEIQISLSAHYVRDQLQGKDPHSRRISITSSDKFRQVKSTFYFNMSNICPPNILEMTNFEEQMLTKENMYYHWLYRKIIS</sequence>
<accession>A0A1B0BHP7</accession>
<evidence type="ECO:0000256" key="1">
    <source>
        <dbReference type="ARBA" id="ARBA00004629"/>
    </source>
</evidence>
<evidence type="ECO:0000256" key="5">
    <source>
        <dbReference type="ARBA" id="ARBA00022776"/>
    </source>
</evidence>
<dbReference type="PANTHER" id="PTHR15995">
    <property type="entry name" value="PROTEIN ZWILCH HOMOLOG"/>
    <property type="match status" value="1"/>
</dbReference>
<dbReference type="STRING" id="67801.A0A1B0BHP7"/>
<evidence type="ECO:0000256" key="9">
    <source>
        <dbReference type="RuleBase" id="RU369076"/>
    </source>
</evidence>
<protein>
    <recommendedName>
        <fullName evidence="9">Protein zwilch</fullName>
    </recommendedName>
</protein>
<keyword evidence="8 9" id="KW-0137">Centromere</keyword>
<evidence type="ECO:0000256" key="3">
    <source>
        <dbReference type="ARBA" id="ARBA00022454"/>
    </source>
</evidence>
<dbReference type="EMBL" id="JXJN01014481">
    <property type="status" value="NOT_ANNOTATED_CDS"/>
    <property type="molecule type" value="Genomic_DNA"/>
</dbReference>
<keyword evidence="6 9" id="KW-0995">Kinetochore</keyword>
<keyword evidence="3 9" id="KW-0158">Chromosome</keyword>
<keyword evidence="4 9" id="KW-0132">Cell division</keyword>
<organism evidence="10 11">
    <name type="scientific">Glossina palpalis gambiensis</name>
    <dbReference type="NCBI Taxonomy" id="67801"/>
    <lineage>
        <taxon>Eukaryota</taxon>
        <taxon>Metazoa</taxon>
        <taxon>Ecdysozoa</taxon>
        <taxon>Arthropoda</taxon>
        <taxon>Hexapoda</taxon>
        <taxon>Insecta</taxon>
        <taxon>Pterygota</taxon>
        <taxon>Neoptera</taxon>
        <taxon>Endopterygota</taxon>
        <taxon>Diptera</taxon>
        <taxon>Brachycera</taxon>
        <taxon>Muscomorpha</taxon>
        <taxon>Hippoboscoidea</taxon>
        <taxon>Glossinidae</taxon>
        <taxon>Glossina</taxon>
    </lineage>
</organism>
<evidence type="ECO:0000256" key="4">
    <source>
        <dbReference type="ARBA" id="ARBA00022618"/>
    </source>
</evidence>
<dbReference type="GO" id="GO:0051301">
    <property type="term" value="P:cell division"/>
    <property type="evidence" value="ECO:0007669"/>
    <property type="project" value="UniProtKB-UniRule"/>
</dbReference>
<evidence type="ECO:0000313" key="10">
    <source>
        <dbReference type="EnsemblMetazoa" id="GPPI030447-PA"/>
    </source>
</evidence>
<dbReference type="Pfam" id="PF09817">
    <property type="entry name" value="Zwilch"/>
    <property type="match status" value="1"/>
</dbReference>
<reference evidence="11" key="1">
    <citation type="submission" date="2015-01" db="EMBL/GenBank/DDBJ databases">
        <authorList>
            <person name="Aksoy S."/>
            <person name="Warren W."/>
            <person name="Wilson R.K."/>
        </authorList>
    </citation>
    <scope>NUCLEOTIDE SEQUENCE [LARGE SCALE GENOMIC DNA]</scope>
    <source>
        <strain evidence="11">IAEA</strain>
    </source>
</reference>
<evidence type="ECO:0000256" key="2">
    <source>
        <dbReference type="ARBA" id="ARBA00009062"/>
    </source>
</evidence>
<dbReference type="Gene3D" id="1.20.58.730">
    <property type="match status" value="1"/>
</dbReference>
<dbReference type="GO" id="GO:1990423">
    <property type="term" value="C:RZZ complex"/>
    <property type="evidence" value="ECO:0007669"/>
    <property type="project" value="UniProtKB-UniRule"/>
</dbReference>
<dbReference type="EnsemblMetazoa" id="GPPI030447-RA">
    <property type="protein sequence ID" value="GPPI030447-PA"/>
    <property type="gene ID" value="GPPI030447"/>
</dbReference>
<evidence type="ECO:0000256" key="6">
    <source>
        <dbReference type="ARBA" id="ARBA00022838"/>
    </source>
</evidence>
<comment type="function">
    <text evidence="9">Essential component of the mitotic checkpoint, which prevents cells from prematurely exiting mitosis. Required for the assembly of the dynein-dynactin and MAD1-MAD2 complexes onto kinetochores. Its function related to the spindle assembly machinery is proposed to depend on its association in the mitotic RZZ complex.</text>
</comment>
<keyword evidence="7 9" id="KW-0131">Cell cycle</keyword>
<dbReference type="InterPro" id="IPR018630">
    <property type="entry name" value="Zwilch"/>
</dbReference>
<reference evidence="10" key="2">
    <citation type="submission" date="2020-05" db="UniProtKB">
        <authorList>
            <consortium name="EnsemblMetazoa"/>
        </authorList>
    </citation>
    <scope>IDENTIFICATION</scope>
    <source>
        <strain evidence="10">IAEA</strain>
    </source>
</reference>
<proteinExistence type="inferred from homology"/>
<comment type="subunit">
    <text evidence="9">Component of the RZZ complex.</text>
</comment>
<keyword evidence="11" id="KW-1185">Reference proteome</keyword>
<comment type="subcellular location">
    <subcellularLocation>
        <location evidence="1 9">Chromosome</location>
        <location evidence="1 9">Centromere</location>
        <location evidence="1 9">Kinetochore</location>
    </subcellularLocation>
</comment>
<dbReference type="AlphaFoldDB" id="A0A1B0BHP7"/>
<dbReference type="Proteomes" id="UP000092460">
    <property type="component" value="Unassembled WGS sequence"/>
</dbReference>
<evidence type="ECO:0000256" key="8">
    <source>
        <dbReference type="ARBA" id="ARBA00023328"/>
    </source>
</evidence>
<dbReference type="PANTHER" id="PTHR15995:SF1">
    <property type="entry name" value="PROTEIN ZWILCH HOMOLOG"/>
    <property type="match status" value="1"/>
</dbReference>
<dbReference type="EMBL" id="JXJN01014480">
    <property type="status" value="NOT_ANNOTATED_CDS"/>
    <property type="molecule type" value="Genomic_DNA"/>
</dbReference>
<name>A0A1B0BHP7_9MUSC</name>
<evidence type="ECO:0000256" key="7">
    <source>
        <dbReference type="ARBA" id="ARBA00023306"/>
    </source>
</evidence>
<dbReference type="GO" id="GO:0007094">
    <property type="term" value="P:mitotic spindle assembly checkpoint signaling"/>
    <property type="evidence" value="ECO:0007669"/>
    <property type="project" value="UniProtKB-UniRule"/>
</dbReference>
<keyword evidence="5 9" id="KW-0498">Mitosis</keyword>
<dbReference type="Gene3D" id="1.10.287.1880">
    <property type="match status" value="1"/>
</dbReference>
<dbReference type="VEuPathDB" id="VectorBase:GPPI030447"/>
<dbReference type="GO" id="GO:0034501">
    <property type="term" value="P:protein localization to kinetochore"/>
    <property type="evidence" value="ECO:0007669"/>
    <property type="project" value="UniProtKB-UniRule"/>
</dbReference>
<evidence type="ECO:0000313" key="11">
    <source>
        <dbReference type="Proteomes" id="UP000092460"/>
    </source>
</evidence>
<comment type="similarity">
    <text evidence="2 9">Belongs to the ZWILCH family.</text>
</comment>